<evidence type="ECO:0000313" key="4">
    <source>
        <dbReference type="EMBL" id="GAA2022036.1"/>
    </source>
</evidence>
<keyword evidence="1" id="KW-0547">Nucleotide-binding</keyword>
<dbReference type="Gene3D" id="1.10.10.10">
    <property type="entry name" value="Winged helix-like DNA-binding domain superfamily/Winged helix DNA-binding domain"/>
    <property type="match status" value="1"/>
</dbReference>
<accession>A0ABP5FAB3</accession>
<organism evidence="4 5">
    <name type="scientific">Catenulispora yoronensis</name>
    <dbReference type="NCBI Taxonomy" id="450799"/>
    <lineage>
        <taxon>Bacteria</taxon>
        <taxon>Bacillati</taxon>
        <taxon>Actinomycetota</taxon>
        <taxon>Actinomycetes</taxon>
        <taxon>Catenulisporales</taxon>
        <taxon>Catenulisporaceae</taxon>
        <taxon>Catenulispora</taxon>
    </lineage>
</organism>
<dbReference type="InterPro" id="IPR041664">
    <property type="entry name" value="AAA_16"/>
</dbReference>
<dbReference type="PANTHER" id="PTHR16305:SF28">
    <property type="entry name" value="GUANYLATE CYCLASE DOMAIN-CONTAINING PROTEIN"/>
    <property type="match status" value="1"/>
</dbReference>
<dbReference type="InterPro" id="IPR036388">
    <property type="entry name" value="WH-like_DNA-bd_sf"/>
</dbReference>
<dbReference type="PROSITE" id="PS50043">
    <property type="entry name" value="HTH_LUXR_2"/>
    <property type="match status" value="1"/>
</dbReference>
<dbReference type="InterPro" id="IPR000792">
    <property type="entry name" value="Tscrpt_reg_LuxR_C"/>
</dbReference>
<protein>
    <recommendedName>
        <fullName evidence="3">HTH luxR-type domain-containing protein</fullName>
    </recommendedName>
</protein>
<dbReference type="Gene3D" id="1.25.40.10">
    <property type="entry name" value="Tetratricopeptide repeat domain"/>
    <property type="match status" value="1"/>
</dbReference>
<evidence type="ECO:0000259" key="3">
    <source>
        <dbReference type="PROSITE" id="PS50043"/>
    </source>
</evidence>
<proteinExistence type="predicted"/>
<dbReference type="Pfam" id="PF00196">
    <property type="entry name" value="GerE"/>
    <property type="match status" value="1"/>
</dbReference>
<dbReference type="EMBL" id="BAAAQN010000008">
    <property type="protein sequence ID" value="GAA2022036.1"/>
    <property type="molecule type" value="Genomic_DNA"/>
</dbReference>
<name>A0ABP5FAB3_9ACTN</name>
<evidence type="ECO:0000256" key="1">
    <source>
        <dbReference type="ARBA" id="ARBA00022741"/>
    </source>
</evidence>
<dbReference type="SMART" id="SM00421">
    <property type="entry name" value="HTH_LUXR"/>
    <property type="match status" value="1"/>
</dbReference>
<sequence length="895" mass="94855">MVDTLIGREWHLRTLRTALDRLQAGSGAAVALPGEPGIGKSALLWIAADTARAAGIAVVAARGGDLIQSPDTPAACAHVVEMVCAHAAAGRPVLVTVDDLHLLGTDEAGLIGRLLRCTASGPVLCVLAYRRRQLAPGPAAALADASAGLLRLAPLEPLTREQSSGLLGERSDADEIHREAAGNPQYIKVLSALRDTGATAEAGASIFGELTGLDAEALAAVRAAAVLGEPFPVTLVADVAELDEAAAVRALDRLTHADLIRPAERGPHLALRHRAVGEAVYERLEPSLRFALHRRAANALAKDGAPVAQRARHVTKAADPQNPEHLTTLIAAARGVVYSSPATAAEYLQAALPLLREGQDHAHEAQVLLARARLLSGEFSEGRALLDALRSTGSDQPGGAALDSSRIERRLGRHFEAGALARSGLAALAEADSATAAALHAELADAAYDMQDYEKSRVHAETGAAIAERCGDRVGEAHALAQSALGHLFTGDEATALARAARAAELIDAAADTTLLTNLAAPLQLGMTEGLLGRLSDSERHLARAEALGRRTGQTYLEGPLLTVLANSQCRLGKLRQGLVTLDRVARRHAELGEHGVNASEEAVAANLRASTLYWRDAPGDAERAVVEVDRGLAVAGDSSTTWAMAVRCFHAEFVLFTGDPLRARSLLLEAVGEDLSGISAWRRPRWCDTLAEAALAVGDSEDAEHWAAIAASAPERPPSLRAFALRARMWAHAALGEHEEALERAREAAREFTARGERIEVCRTLLAAAEFALRSGQAHLVAGWLDRVGLLAEQCGSGRLTAEVARYRSRLVALAEAQSDSLYRAVPLTTREREIANLVSTGMTNTAIAERLFLSVRTVESHLRQIYRKLDVPNRAALTRALLDARRASRPLTP</sequence>
<dbReference type="Pfam" id="PF13191">
    <property type="entry name" value="AAA_16"/>
    <property type="match status" value="1"/>
</dbReference>
<dbReference type="CDD" id="cd06170">
    <property type="entry name" value="LuxR_C_like"/>
    <property type="match status" value="1"/>
</dbReference>
<dbReference type="Gene3D" id="3.40.50.300">
    <property type="entry name" value="P-loop containing nucleotide triphosphate hydrolases"/>
    <property type="match status" value="1"/>
</dbReference>
<keyword evidence="2" id="KW-0067">ATP-binding</keyword>
<dbReference type="PANTHER" id="PTHR16305">
    <property type="entry name" value="TESTICULAR SOLUBLE ADENYLYL CYCLASE"/>
    <property type="match status" value="1"/>
</dbReference>
<dbReference type="SUPFAM" id="SSF46894">
    <property type="entry name" value="C-terminal effector domain of the bipartite response regulators"/>
    <property type="match status" value="1"/>
</dbReference>
<feature type="domain" description="HTH luxR-type" evidence="3">
    <location>
        <begin position="822"/>
        <end position="887"/>
    </location>
</feature>
<dbReference type="RefSeq" id="WP_344665155.1">
    <property type="nucleotide sequence ID" value="NZ_BAAAQN010000008.1"/>
</dbReference>
<dbReference type="PRINTS" id="PR00038">
    <property type="entry name" value="HTHLUXR"/>
</dbReference>
<evidence type="ECO:0000313" key="5">
    <source>
        <dbReference type="Proteomes" id="UP001500751"/>
    </source>
</evidence>
<reference evidence="5" key="1">
    <citation type="journal article" date="2019" name="Int. J. Syst. Evol. Microbiol.">
        <title>The Global Catalogue of Microorganisms (GCM) 10K type strain sequencing project: providing services to taxonomists for standard genome sequencing and annotation.</title>
        <authorList>
            <consortium name="The Broad Institute Genomics Platform"/>
            <consortium name="The Broad Institute Genome Sequencing Center for Infectious Disease"/>
            <person name="Wu L."/>
            <person name="Ma J."/>
        </authorList>
    </citation>
    <scope>NUCLEOTIDE SEQUENCE [LARGE SCALE GENOMIC DNA]</scope>
    <source>
        <strain evidence="5">JCM 16014</strain>
    </source>
</reference>
<dbReference type="InterPro" id="IPR027417">
    <property type="entry name" value="P-loop_NTPase"/>
</dbReference>
<dbReference type="SUPFAM" id="SSF52540">
    <property type="entry name" value="P-loop containing nucleoside triphosphate hydrolases"/>
    <property type="match status" value="1"/>
</dbReference>
<dbReference type="InterPro" id="IPR011990">
    <property type="entry name" value="TPR-like_helical_dom_sf"/>
</dbReference>
<evidence type="ECO:0000256" key="2">
    <source>
        <dbReference type="ARBA" id="ARBA00022840"/>
    </source>
</evidence>
<comment type="caution">
    <text evidence="4">The sequence shown here is derived from an EMBL/GenBank/DDBJ whole genome shotgun (WGS) entry which is preliminary data.</text>
</comment>
<dbReference type="InterPro" id="IPR016032">
    <property type="entry name" value="Sig_transdc_resp-reg_C-effctor"/>
</dbReference>
<keyword evidence="5" id="KW-1185">Reference proteome</keyword>
<gene>
    <name evidence="4" type="ORF">GCM10009839_19100</name>
</gene>
<dbReference type="Proteomes" id="UP001500751">
    <property type="component" value="Unassembled WGS sequence"/>
</dbReference>